<organism evidence="1 2">
    <name type="scientific">Aegilops tauschii subsp. strangulata</name>
    <name type="common">Goatgrass</name>
    <dbReference type="NCBI Taxonomy" id="200361"/>
    <lineage>
        <taxon>Eukaryota</taxon>
        <taxon>Viridiplantae</taxon>
        <taxon>Streptophyta</taxon>
        <taxon>Embryophyta</taxon>
        <taxon>Tracheophyta</taxon>
        <taxon>Spermatophyta</taxon>
        <taxon>Magnoliopsida</taxon>
        <taxon>Liliopsida</taxon>
        <taxon>Poales</taxon>
        <taxon>Poaceae</taxon>
        <taxon>BOP clade</taxon>
        <taxon>Pooideae</taxon>
        <taxon>Triticodae</taxon>
        <taxon>Triticeae</taxon>
        <taxon>Triticinae</taxon>
        <taxon>Aegilops</taxon>
    </lineage>
</organism>
<reference evidence="2" key="1">
    <citation type="journal article" date="2014" name="Science">
        <title>Ancient hybridizations among the ancestral genomes of bread wheat.</title>
        <authorList>
            <consortium name="International Wheat Genome Sequencing Consortium,"/>
            <person name="Marcussen T."/>
            <person name="Sandve S.R."/>
            <person name="Heier L."/>
            <person name="Spannagl M."/>
            <person name="Pfeifer M."/>
            <person name="Jakobsen K.S."/>
            <person name="Wulff B.B."/>
            <person name="Steuernagel B."/>
            <person name="Mayer K.F."/>
            <person name="Olsen O.A."/>
        </authorList>
    </citation>
    <scope>NUCLEOTIDE SEQUENCE [LARGE SCALE GENOMIC DNA]</scope>
    <source>
        <strain evidence="2">cv. AL8/78</strain>
    </source>
</reference>
<sequence length="46" mass="5149">MTVVERYARVYLWNLLAQVVFPDGTGDTASWMFLDPLRDSDVSGVG</sequence>
<reference evidence="1" key="3">
    <citation type="journal article" date="2017" name="Nature">
        <title>Genome sequence of the progenitor of the wheat D genome Aegilops tauschii.</title>
        <authorList>
            <person name="Luo M.C."/>
            <person name="Gu Y.Q."/>
            <person name="Puiu D."/>
            <person name="Wang H."/>
            <person name="Twardziok S.O."/>
            <person name="Deal K.R."/>
            <person name="Huo N."/>
            <person name="Zhu T."/>
            <person name="Wang L."/>
            <person name="Wang Y."/>
            <person name="McGuire P.E."/>
            <person name="Liu S."/>
            <person name="Long H."/>
            <person name="Ramasamy R.K."/>
            <person name="Rodriguez J.C."/>
            <person name="Van S.L."/>
            <person name="Yuan L."/>
            <person name="Wang Z."/>
            <person name="Xia Z."/>
            <person name="Xiao L."/>
            <person name="Anderson O.D."/>
            <person name="Ouyang S."/>
            <person name="Liang Y."/>
            <person name="Zimin A.V."/>
            <person name="Pertea G."/>
            <person name="Qi P."/>
            <person name="Bennetzen J.L."/>
            <person name="Dai X."/>
            <person name="Dawson M.W."/>
            <person name="Muller H.G."/>
            <person name="Kugler K."/>
            <person name="Rivarola-Duarte L."/>
            <person name="Spannagl M."/>
            <person name="Mayer K.F.X."/>
            <person name="Lu F.H."/>
            <person name="Bevan M.W."/>
            <person name="Leroy P."/>
            <person name="Li P."/>
            <person name="You F.M."/>
            <person name="Sun Q."/>
            <person name="Liu Z."/>
            <person name="Lyons E."/>
            <person name="Wicker T."/>
            <person name="Salzberg S.L."/>
            <person name="Devos K.M."/>
            <person name="Dvorak J."/>
        </authorList>
    </citation>
    <scope>NUCLEOTIDE SEQUENCE [LARGE SCALE GENOMIC DNA]</scope>
    <source>
        <strain evidence="1">cv. AL8/78</strain>
    </source>
</reference>
<reference evidence="2" key="2">
    <citation type="journal article" date="2017" name="Nat. Plants">
        <title>The Aegilops tauschii genome reveals multiple impacts of transposons.</title>
        <authorList>
            <person name="Zhao G."/>
            <person name="Zou C."/>
            <person name="Li K."/>
            <person name="Wang K."/>
            <person name="Li T."/>
            <person name="Gao L."/>
            <person name="Zhang X."/>
            <person name="Wang H."/>
            <person name="Yang Z."/>
            <person name="Liu X."/>
            <person name="Jiang W."/>
            <person name="Mao L."/>
            <person name="Kong X."/>
            <person name="Jiao Y."/>
            <person name="Jia J."/>
        </authorList>
    </citation>
    <scope>NUCLEOTIDE SEQUENCE [LARGE SCALE GENOMIC DNA]</scope>
    <source>
        <strain evidence="2">cv. AL8/78</strain>
    </source>
</reference>
<name>A0A453JXQ3_AEGTS</name>
<reference evidence="1" key="4">
    <citation type="submission" date="2019-03" db="UniProtKB">
        <authorList>
            <consortium name="EnsemblPlants"/>
        </authorList>
    </citation>
    <scope>IDENTIFICATION</scope>
</reference>
<dbReference type="Gramene" id="AET5Gv20226400.2">
    <property type="protein sequence ID" value="AET5Gv20226400.2"/>
    <property type="gene ID" value="AET5Gv20226400"/>
</dbReference>
<accession>A0A453JXQ3</accession>
<protein>
    <submittedName>
        <fullName evidence="1">Uncharacterized protein</fullName>
    </submittedName>
</protein>
<proteinExistence type="predicted"/>
<dbReference type="EnsemblPlants" id="AET5Gv20226400.2">
    <property type="protein sequence ID" value="AET5Gv20226400.2"/>
    <property type="gene ID" value="AET5Gv20226400"/>
</dbReference>
<dbReference type="AlphaFoldDB" id="A0A453JXQ3"/>
<reference evidence="1" key="5">
    <citation type="journal article" date="2021" name="G3 (Bethesda)">
        <title>Aegilops tauschii genome assembly Aet v5.0 features greater sequence contiguity and improved annotation.</title>
        <authorList>
            <person name="Wang L."/>
            <person name="Zhu T."/>
            <person name="Rodriguez J.C."/>
            <person name="Deal K.R."/>
            <person name="Dubcovsky J."/>
            <person name="McGuire P.E."/>
            <person name="Lux T."/>
            <person name="Spannagl M."/>
            <person name="Mayer K.F.X."/>
            <person name="Baldrich P."/>
            <person name="Meyers B.C."/>
            <person name="Huo N."/>
            <person name="Gu Y.Q."/>
            <person name="Zhou H."/>
            <person name="Devos K.M."/>
            <person name="Bennetzen J.L."/>
            <person name="Unver T."/>
            <person name="Budak H."/>
            <person name="Gulick P.J."/>
            <person name="Galiba G."/>
            <person name="Kalapos B."/>
            <person name="Nelson D.R."/>
            <person name="Li P."/>
            <person name="You F.M."/>
            <person name="Luo M.C."/>
            <person name="Dvorak J."/>
        </authorList>
    </citation>
    <scope>NUCLEOTIDE SEQUENCE [LARGE SCALE GENOMIC DNA]</scope>
    <source>
        <strain evidence="1">cv. AL8/78</strain>
    </source>
</reference>
<dbReference type="Proteomes" id="UP000015105">
    <property type="component" value="Chromosome 5D"/>
</dbReference>
<evidence type="ECO:0000313" key="1">
    <source>
        <dbReference type="EnsemblPlants" id="AET5Gv20226400.2"/>
    </source>
</evidence>
<evidence type="ECO:0000313" key="2">
    <source>
        <dbReference type="Proteomes" id="UP000015105"/>
    </source>
</evidence>
<keyword evidence="2" id="KW-1185">Reference proteome</keyword>